<evidence type="ECO:0000313" key="3">
    <source>
        <dbReference type="Proteomes" id="UP000659124"/>
    </source>
</evidence>
<accession>A0ABR7TFR8</accession>
<keyword evidence="3" id="KW-1185">Reference proteome</keyword>
<feature type="chain" id="PRO_5045164575" description="DUF3465 domain-containing protein" evidence="1">
    <location>
        <begin position="25"/>
        <end position="117"/>
    </location>
</feature>
<evidence type="ECO:0008006" key="4">
    <source>
        <dbReference type="Google" id="ProtNLM"/>
    </source>
</evidence>
<feature type="signal peptide" evidence="1">
    <location>
        <begin position="1"/>
        <end position="24"/>
    </location>
</feature>
<name>A0ABR7TFR8_9BACT</name>
<evidence type="ECO:0000256" key="1">
    <source>
        <dbReference type="SAM" id="SignalP"/>
    </source>
</evidence>
<reference evidence="2 3" key="1">
    <citation type="submission" date="2020-09" db="EMBL/GenBank/DDBJ databases">
        <title>Genome sequences of type strains of Chitinophaga qingshengii and Chitinophaga varians.</title>
        <authorList>
            <person name="Kittiwongwattana C."/>
        </authorList>
    </citation>
    <scope>NUCLEOTIDE SEQUENCE [LARGE SCALE GENOMIC DNA]</scope>
    <source>
        <strain evidence="2 3">JCM 30026</strain>
    </source>
</reference>
<keyword evidence="1" id="KW-0732">Signal</keyword>
<organism evidence="2 3">
    <name type="scientific">Chitinophaga qingshengii</name>
    <dbReference type="NCBI Taxonomy" id="1569794"/>
    <lineage>
        <taxon>Bacteria</taxon>
        <taxon>Pseudomonadati</taxon>
        <taxon>Bacteroidota</taxon>
        <taxon>Chitinophagia</taxon>
        <taxon>Chitinophagales</taxon>
        <taxon>Chitinophagaceae</taxon>
        <taxon>Chitinophaga</taxon>
    </lineage>
</organism>
<evidence type="ECO:0000313" key="2">
    <source>
        <dbReference type="EMBL" id="MBC9929164.1"/>
    </source>
</evidence>
<dbReference type="EMBL" id="JACVFC010000001">
    <property type="protein sequence ID" value="MBC9929164.1"/>
    <property type="molecule type" value="Genomic_DNA"/>
</dbReference>
<comment type="caution">
    <text evidence="2">The sequence shown here is derived from an EMBL/GenBank/DDBJ whole genome shotgun (WGS) entry which is preliminary data.</text>
</comment>
<proteinExistence type="predicted"/>
<gene>
    <name evidence="2" type="ORF">ICL07_02190</name>
</gene>
<sequence>MKKVCCFILLLFTILLVQKPVAEATDGAKVNKSTFRTRTHQSVGLQPLATTFPLNTKTYKVINNNTGAVGVTKNIWYKDVEVQAGDVLTFTHAVTGDVIIVYKVVPEDLDGSFLVVW</sequence>
<dbReference type="RefSeq" id="WP_188086309.1">
    <property type="nucleotide sequence ID" value="NZ_JACVFC010000001.1"/>
</dbReference>
<dbReference type="Proteomes" id="UP000659124">
    <property type="component" value="Unassembled WGS sequence"/>
</dbReference>
<protein>
    <recommendedName>
        <fullName evidence="4">DUF3465 domain-containing protein</fullName>
    </recommendedName>
</protein>